<protein>
    <submittedName>
        <fullName evidence="4">TetR/AcrR family transcriptional regulator</fullName>
    </submittedName>
</protein>
<dbReference type="InterPro" id="IPR009057">
    <property type="entry name" value="Homeodomain-like_sf"/>
</dbReference>
<sequence>MAQKNTKEHIMKIATDIFAHKGYTATSTREITSKAGVNLSMIAYYFGSKEGLFKAIIEESFKPILAFIEENKKSESALQCLEDYFKFIQHYTQDECRSLFLAKLIPSPFFEFVAQNYSIKIFTFVKGTIEKGITQGIFREDLNVKYACVSLLSMLNFYVTHKKMLEQVVQMTDKEDYFTHAFKLFLNGIKR</sequence>
<evidence type="ECO:0000259" key="3">
    <source>
        <dbReference type="PROSITE" id="PS50977"/>
    </source>
</evidence>
<dbReference type="GO" id="GO:0003677">
    <property type="term" value="F:DNA binding"/>
    <property type="evidence" value="ECO:0007669"/>
    <property type="project" value="UniProtKB-UniRule"/>
</dbReference>
<evidence type="ECO:0000256" key="2">
    <source>
        <dbReference type="PROSITE-ProRule" id="PRU00335"/>
    </source>
</evidence>
<dbReference type="RefSeq" id="WP_052061099.1">
    <property type="nucleotide sequence ID" value="NZ_CAJUDB010000014.1"/>
</dbReference>
<dbReference type="SUPFAM" id="SSF48498">
    <property type="entry name" value="Tetracyclin repressor-like, C-terminal domain"/>
    <property type="match status" value="1"/>
</dbReference>
<dbReference type="Proteomes" id="UP000029707">
    <property type="component" value="Unassembled WGS sequence"/>
</dbReference>
<keyword evidence="5" id="KW-1185">Reference proteome</keyword>
<dbReference type="InterPro" id="IPR001647">
    <property type="entry name" value="HTH_TetR"/>
</dbReference>
<evidence type="ECO:0000256" key="1">
    <source>
        <dbReference type="ARBA" id="ARBA00023125"/>
    </source>
</evidence>
<proteinExistence type="predicted"/>
<dbReference type="PROSITE" id="PS50977">
    <property type="entry name" value="HTH_TETR_2"/>
    <property type="match status" value="1"/>
</dbReference>
<organism evidence="4 5">
    <name type="scientific">Helicobacter japonicus</name>
    <dbReference type="NCBI Taxonomy" id="425400"/>
    <lineage>
        <taxon>Bacteria</taxon>
        <taxon>Pseudomonadati</taxon>
        <taxon>Campylobacterota</taxon>
        <taxon>Epsilonproteobacteria</taxon>
        <taxon>Campylobacterales</taxon>
        <taxon>Helicobacteraceae</taxon>
        <taxon>Helicobacter</taxon>
    </lineage>
</organism>
<name>A0A4V6I3I7_9HELI</name>
<evidence type="ECO:0000313" key="5">
    <source>
        <dbReference type="Proteomes" id="UP000029707"/>
    </source>
</evidence>
<gene>
    <name evidence="4" type="ORF">LS65_008540</name>
</gene>
<dbReference type="OrthoDB" id="9790413at2"/>
<accession>A0A4V6I3I7</accession>
<feature type="DNA-binding region" description="H-T-H motif" evidence="2">
    <location>
        <begin position="27"/>
        <end position="46"/>
    </location>
</feature>
<comment type="caution">
    <text evidence="4">The sequence shown here is derived from an EMBL/GenBank/DDBJ whole genome shotgun (WGS) entry which is preliminary data.</text>
</comment>
<evidence type="ECO:0000313" key="4">
    <source>
        <dbReference type="EMBL" id="TLE00123.1"/>
    </source>
</evidence>
<feature type="domain" description="HTH tetR-type" evidence="3">
    <location>
        <begin position="4"/>
        <end position="64"/>
    </location>
</feature>
<dbReference type="Gene3D" id="1.10.357.10">
    <property type="entry name" value="Tetracycline Repressor, domain 2"/>
    <property type="match status" value="1"/>
</dbReference>
<dbReference type="PANTHER" id="PTHR30328">
    <property type="entry name" value="TRANSCRIPTIONAL REPRESSOR"/>
    <property type="match status" value="1"/>
</dbReference>
<reference evidence="4 5" key="1">
    <citation type="journal article" date="2014" name="Genome Announc.">
        <title>Draft genome sequences of eight enterohepatic helicobacter species isolated from both laboratory and wild rodents.</title>
        <authorList>
            <person name="Sheh A."/>
            <person name="Shen Z."/>
            <person name="Fox J.G."/>
        </authorList>
    </citation>
    <scope>NUCLEOTIDE SEQUENCE [LARGE SCALE GENOMIC DNA]</scope>
    <source>
        <strain evidence="4 5">MIT 01-6451</strain>
    </source>
</reference>
<dbReference type="PANTHER" id="PTHR30328:SF54">
    <property type="entry name" value="HTH-TYPE TRANSCRIPTIONAL REPRESSOR SCO4008"/>
    <property type="match status" value="1"/>
</dbReference>
<dbReference type="InterPro" id="IPR050109">
    <property type="entry name" value="HTH-type_TetR-like_transc_reg"/>
</dbReference>
<dbReference type="GeneID" id="82320783"/>
<dbReference type="Pfam" id="PF00440">
    <property type="entry name" value="TetR_N"/>
    <property type="match status" value="1"/>
</dbReference>
<dbReference type="InterPro" id="IPR036271">
    <property type="entry name" value="Tet_transcr_reg_TetR-rel_C_sf"/>
</dbReference>
<keyword evidence="1 2" id="KW-0238">DNA-binding</keyword>
<dbReference type="EMBL" id="JRMQ02000014">
    <property type="protein sequence ID" value="TLE00123.1"/>
    <property type="molecule type" value="Genomic_DNA"/>
</dbReference>
<dbReference type="PRINTS" id="PR00455">
    <property type="entry name" value="HTHTETR"/>
</dbReference>
<dbReference type="SUPFAM" id="SSF46689">
    <property type="entry name" value="Homeodomain-like"/>
    <property type="match status" value="1"/>
</dbReference>
<dbReference type="AlphaFoldDB" id="A0A4V6I3I7"/>
<dbReference type="Gene3D" id="1.10.10.60">
    <property type="entry name" value="Homeodomain-like"/>
    <property type="match status" value="1"/>
</dbReference>